<feature type="region of interest" description="Disordered" evidence="1">
    <location>
        <begin position="21"/>
        <end position="57"/>
    </location>
</feature>
<dbReference type="Proteomes" id="UP001237595">
    <property type="component" value="Unassembled WGS sequence"/>
</dbReference>
<organism evidence="2 3">
    <name type="scientific">Saccharopolyspora ipomoeae</name>
    <dbReference type="NCBI Taxonomy" id="3042027"/>
    <lineage>
        <taxon>Bacteria</taxon>
        <taxon>Bacillati</taxon>
        <taxon>Actinomycetota</taxon>
        <taxon>Actinomycetes</taxon>
        <taxon>Pseudonocardiales</taxon>
        <taxon>Pseudonocardiaceae</taxon>
        <taxon>Saccharopolyspora</taxon>
    </lineage>
</organism>
<dbReference type="RefSeq" id="WP_281456675.1">
    <property type="nucleotide sequence ID" value="NZ_JASAOF010000010.1"/>
</dbReference>
<name>A0ABT6PQT0_9PSEU</name>
<proteinExistence type="predicted"/>
<evidence type="ECO:0000313" key="3">
    <source>
        <dbReference type="Proteomes" id="UP001237595"/>
    </source>
</evidence>
<dbReference type="EMBL" id="JASAOF010000010">
    <property type="protein sequence ID" value="MDI2030362.1"/>
    <property type="molecule type" value="Genomic_DNA"/>
</dbReference>
<comment type="caution">
    <text evidence="2">The sequence shown here is derived from an EMBL/GenBank/DDBJ whole genome shotgun (WGS) entry which is preliminary data.</text>
</comment>
<feature type="compositionally biased region" description="Basic and acidic residues" evidence="1">
    <location>
        <begin position="21"/>
        <end position="37"/>
    </location>
</feature>
<evidence type="ECO:0008006" key="4">
    <source>
        <dbReference type="Google" id="ProtNLM"/>
    </source>
</evidence>
<evidence type="ECO:0000256" key="1">
    <source>
        <dbReference type="SAM" id="MobiDB-lite"/>
    </source>
</evidence>
<accession>A0ABT6PQT0</accession>
<sequence>MTSEDPDITFTSTVRAEEMTFREAPDTRVDFTGDAADRSTSGSDRTNLPRPVAENTTYHDVRVDYRIQAHLDPET</sequence>
<protein>
    <recommendedName>
        <fullName evidence="4">YceI family protein</fullName>
    </recommendedName>
</protein>
<reference evidence="2 3" key="1">
    <citation type="submission" date="2023-04" db="EMBL/GenBank/DDBJ databases">
        <title>Draft genome sequence of Saccharopolyspora sp. TS4A08 isolated from sweet potato rhizospheric soil.</title>
        <authorList>
            <person name="Suksaard P."/>
            <person name="Duangmal K."/>
        </authorList>
    </citation>
    <scope>NUCLEOTIDE SEQUENCE [LARGE SCALE GENOMIC DNA]</scope>
    <source>
        <strain evidence="2 3">TS4A08</strain>
    </source>
</reference>
<evidence type="ECO:0000313" key="2">
    <source>
        <dbReference type="EMBL" id="MDI2030362.1"/>
    </source>
</evidence>
<gene>
    <name evidence="2" type="ORF">QFW96_17155</name>
</gene>
<keyword evidence="3" id="KW-1185">Reference proteome</keyword>